<feature type="compositionally biased region" description="Basic and acidic residues" evidence="8">
    <location>
        <begin position="331"/>
        <end position="351"/>
    </location>
</feature>
<dbReference type="InterPro" id="IPR011835">
    <property type="entry name" value="GS/SS"/>
</dbReference>
<comment type="subcellular location">
    <subcellularLocation>
        <location evidence="2">Plastid</location>
        <location evidence="2">Amyloplast</location>
    </subcellularLocation>
</comment>
<evidence type="ECO:0000259" key="9">
    <source>
        <dbReference type="Pfam" id="PF00534"/>
    </source>
</evidence>
<evidence type="ECO:0000256" key="8">
    <source>
        <dbReference type="SAM" id="MobiDB-lite"/>
    </source>
</evidence>
<evidence type="ECO:0000259" key="10">
    <source>
        <dbReference type="Pfam" id="PF08323"/>
    </source>
</evidence>
<keyword evidence="12" id="KW-1185">Reference proteome</keyword>
<dbReference type="GO" id="GO:0004373">
    <property type="term" value="F:alpha-1,4-glucan glucosyltransferase (UDP-glucose donor) activity"/>
    <property type="evidence" value="ECO:0007669"/>
    <property type="project" value="InterPro"/>
</dbReference>
<dbReference type="PANTHER" id="PTHR45825">
    <property type="entry name" value="GRANULE-BOUND STARCH SYNTHASE 1, CHLOROPLASTIC/AMYLOPLASTIC"/>
    <property type="match status" value="1"/>
</dbReference>
<accession>A0AA36MNS6</accession>
<dbReference type="NCBIfam" id="TIGR02095">
    <property type="entry name" value="glgA"/>
    <property type="match status" value="1"/>
</dbReference>
<keyword evidence="5" id="KW-0328">Glycosyltransferase</keyword>
<feature type="domain" description="Glycosyl transferase family 1" evidence="9">
    <location>
        <begin position="733"/>
        <end position="885"/>
    </location>
</feature>
<dbReference type="InterPro" id="IPR001296">
    <property type="entry name" value="Glyco_trans_1"/>
</dbReference>
<feature type="region of interest" description="Disordered" evidence="8">
    <location>
        <begin position="1"/>
        <end position="95"/>
    </location>
</feature>
<evidence type="ECO:0000256" key="7">
    <source>
        <dbReference type="ARBA" id="ARBA00023234"/>
    </source>
</evidence>
<keyword evidence="6" id="KW-0808">Transferase</keyword>
<dbReference type="GO" id="GO:0009011">
    <property type="term" value="F:alpha-1,4-glucan glucosyltransferase (ADP-glucose donor) activity"/>
    <property type="evidence" value="ECO:0007669"/>
    <property type="project" value="UniProtKB-EC"/>
</dbReference>
<evidence type="ECO:0000256" key="6">
    <source>
        <dbReference type="ARBA" id="ARBA00022679"/>
    </source>
</evidence>
<dbReference type="SUPFAM" id="SSF53756">
    <property type="entry name" value="UDP-Glycosyltransferase/glycogen phosphorylase"/>
    <property type="match status" value="1"/>
</dbReference>
<dbReference type="InterPro" id="IPR011051">
    <property type="entry name" value="RmlC_Cupin_sf"/>
</dbReference>
<feature type="region of interest" description="Disordered" evidence="8">
    <location>
        <begin position="314"/>
        <end position="377"/>
    </location>
</feature>
<sequence length="931" mass="105134">MFDYEHLDMAEEEPAPKAPSLPEEEPAPKAPSLPEEESAPKAPSLPEEEPAPKAPSLPEEEPAPKAPSLPEEEPAPKAPSLPEEKPRLRGSGDFRTLPRAAWERLHGRFQQASSQIDEQASGLEAKIVKTEKEFRSKVSLTEPDEASLRSLVEDMSLRVASFVTRVDHEEEQRRTVSERRRKATDAVSNASLSFAEFLGRPEPVGGDSSRGLRVARSRTDCGEAIQMVDCDEYLVVVTGEFRLQKGEEELIVREGEGIFLEAGEKVLWKWDHLVQFITIHLPERKGRQGMVDCGVQAPEEKSLWATKLEPGRAKSREELKRGEMGYLKMPAEQESRRSGESVDTTDIKEASESAPSETDVSARAEIANSTSPSGDMNRIKSLSAFEQLVDNTERLRLREEMEERAVDRPARYGARHLNTPVVIVSSEINPWSKTGGLAMVASSYAYEFAIRGHRTMAVSPRYANYEGCKRVGSTKAWLAGQEHELVYYHQRQDFGNGRGCDYVFVDHSCFHRPQGLYGEPTGGEYPDNCFRFSLLCIAAAEAPLVLNLGGSIYGQEVCFIANDWQTGMLPVYLLYKYKRNRTFLKARCMMVLHNLGYQGKYRMSHYPMDRFFGLPDVAAKDLQGEDMHFGEDCINLLGGGVRVADRVLTVSPNYAFEIQTPEGGHGLHTSLREKASRKRVMGILNGISDEWNPLTDPHIVMRFGKDNFEEGKRCCKAELQRQLGLLEDPSLCLIGFCGRLCYQKGIHLIMESLPWLMRDEGNGVNGYVQIALMGKGDMKYESQLRAAEESYRGRVCAFVGFDPIIEHRMMAACDILLMPSQYEPCGLPQMYAQQYATLPVVHETGGLKDSVRGLWSSEHDKKHATGFMFDGFDPNKLKERLYQAMDIFRHKKPLWRQMQMNAIKCDYYWPQAIDEYERNIDQVMEDDPCCW</sequence>
<evidence type="ECO:0000313" key="11">
    <source>
        <dbReference type="EMBL" id="CAJ1379620.1"/>
    </source>
</evidence>
<dbReference type="EC" id="2.4.1.21" evidence="4"/>
<dbReference type="Proteomes" id="UP001178507">
    <property type="component" value="Unassembled WGS sequence"/>
</dbReference>
<dbReference type="InterPro" id="IPR014710">
    <property type="entry name" value="RmlC-like_jellyroll"/>
</dbReference>
<reference evidence="11" key="1">
    <citation type="submission" date="2023-08" db="EMBL/GenBank/DDBJ databases">
        <authorList>
            <person name="Chen Y."/>
            <person name="Shah S."/>
            <person name="Dougan E. K."/>
            <person name="Thang M."/>
            <person name="Chan C."/>
        </authorList>
    </citation>
    <scope>NUCLEOTIDE SEQUENCE</scope>
</reference>
<name>A0AA36MNS6_9DINO</name>
<evidence type="ECO:0000256" key="1">
    <source>
        <dbReference type="ARBA" id="ARBA00001478"/>
    </source>
</evidence>
<comment type="catalytic activity">
    <reaction evidence="1">
        <text>[(1-&gt;4)-alpha-D-glucosyl](n) + ADP-alpha-D-glucose = [(1-&gt;4)-alpha-D-glucosyl](n+1) + ADP + H(+)</text>
        <dbReference type="Rhea" id="RHEA:18189"/>
        <dbReference type="Rhea" id="RHEA-COMP:9584"/>
        <dbReference type="Rhea" id="RHEA-COMP:9587"/>
        <dbReference type="ChEBI" id="CHEBI:15378"/>
        <dbReference type="ChEBI" id="CHEBI:15444"/>
        <dbReference type="ChEBI" id="CHEBI:57498"/>
        <dbReference type="ChEBI" id="CHEBI:456216"/>
        <dbReference type="EC" id="2.4.1.21"/>
    </reaction>
</comment>
<organism evidence="11 12">
    <name type="scientific">Effrenium voratum</name>
    <dbReference type="NCBI Taxonomy" id="2562239"/>
    <lineage>
        <taxon>Eukaryota</taxon>
        <taxon>Sar</taxon>
        <taxon>Alveolata</taxon>
        <taxon>Dinophyceae</taxon>
        <taxon>Suessiales</taxon>
        <taxon>Symbiodiniaceae</taxon>
        <taxon>Effrenium</taxon>
    </lineage>
</organism>
<feature type="domain" description="Starch synthase catalytic" evidence="10">
    <location>
        <begin position="421"/>
        <end position="673"/>
    </location>
</feature>
<evidence type="ECO:0000256" key="5">
    <source>
        <dbReference type="ARBA" id="ARBA00022676"/>
    </source>
</evidence>
<dbReference type="InterPro" id="IPR013534">
    <property type="entry name" value="Starch_synth_cat_dom"/>
</dbReference>
<dbReference type="HAMAP" id="MF_00484">
    <property type="entry name" value="Glycogen_synth"/>
    <property type="match status" value="1"/>
</dbReference>
<dbReference type="EMBL" id="CAUJNA010000646">
    <property type="protein sequence ID" value="CAJ1379620.1"/>
    <property type="molecule type" value="Genomic_DNA"/>
</dbReference>
<dbReference type="CDD" id="cd03791">
    <property type="entry name" value="GT5_Glycogen_synthase_DULL1-like"/>
    <property type="match status" value="1"/>
</dbReference>
<comment type="similarity">
    <text evidence="3">Belongs to the glycosyltransferase 1 family. Bacterial/plant glycogen synthase subfamily.</text>
</comment>
<feature type="compositionally biased region" description="Basic and acidic residues" evidence="8">
    <location>
        <begin position="314"/>
        <end position="323"/>
    </location>
</feature>
<comment type="caution">
    <text evidence="11">The sequence shown here is derived from an EMBL/GenBank/DDBJ whole genome shotgun (WGS) entry which is preliminary data.</text>
</comment>
<proteinExistence type="inferred from homology"/>
<dbReference type="Pfam" id="PF00534">
    <property type="entry name" value="Glycos_transf_1"/>
    <property type="match status" value="1"/>
</dbReference>
<dbReference type="AlphaFoldDB" id="A0AA36MNS6"/>
<dbReference type="Gene3D" id="2.60.120.10">
    <property type="entry name" value="Jelly Rolls"/>
    <property type="match status" value="1"/>
</dbReference>
<gene>
    <name evidence="11" type="ORF">EVOR1521_LOCUS7807</name>
</gene>
<keyword evidence="7" id="KW-0934">Plastid</keyword>
<dbReference type="SUPFAM" id="SSF51182">
    <property type="entry name" value="RmlC-like cupins"/>
    <property type="match status" value="1"/>
</dbReference>
<keyword evidence="7" id="KW-0035">Amyloplast</keyword>
<dbReference type="Gene3D" id="3.40.50.2000">
    <property type="entry name" value="Glycogen Phosphorylase B"/>
    <property type="match status" value="2"/>
</dbReference>
<dbReference type="Pfam" id="PF08323">
    <property type="entry name" value="Glyco_transf_5"/>
    <property type="match status" value="1"/>
</dbReference>
<evidence type="ECO:0000256" key="4">
    <source>
        <dbReference type="ARBA" id="ARBA00012588"/>
    </source>
</evidence>
<feature type="compositionally biased region" description="Basic and acidic residues" evidence="8">
    <location>
        <begin position="82"/>
        <end position="92"/>
    </location>
</feature>
<evidence type="ECO:0000256" key="2">
    <source>
        <dbReference type="ARBA" id="ARBA00004602"/>
    </source>
</evidence>
<evidence type="ECO:0000256" key="3">
    <source>
        <dbReference type="ARBA" id="ARBA00010281"/>
    </source>
</evidence>
<dbReference type="PANTHER" id="PTHR45825:SF11">
    <property type="entry name" value="ALPHA AMYLASE DOMAIN-CONTAINING PROTEIN"/>
    <property type="match status" value="1"/>
</dbReference>
<protein>
    <recommendedName>
        <fullName evidence="4">starch synthase</fullName>
        <ecNumber evidence="4">2.4.1.21</ecNumber>
    </recommendedName>
</protein>
<evidence type="ECO:0000313" key="12">
    <source>
        <dbReference type="Proteomes" id="UP001178507"/>
    </source>
</evidence>